<feature type="compositionally biased region" description="Polar residues" evidence="1">
    <location>
        <begin position="262"/>
        <end position="280"/>
    </location>
</feature>
<accession>A0AAN7TAY0</accession>
<organism evidence="2 3">
    <name type="scientific">Lithohypha guttulata</name>
    <dbReference type="NCBI Taxonomy" id="1690604"/>
    <lineage>
        <taxon>Eukaryota</taxon>
        <taxon>Fungi</taxon>
        <taxon>Dikarya</taxon>
        <taxon>Ascomycota</taxon>
        <taxon>Pezizomycotina</taxon>
        <taxon>Eurotiomycetes</taxon>
        <taxon>Chaetothyriomycetidae</taxon>
        <taxon>Chaetothyriales</taxon>
        <taxon>Trichomeriaceae</taxon>
        <taxon>Lithohypha</taxon>
    </lineage>
</organism>
<comment type="caution">
    <text evidence="2">The sequence shown here is derived from an EMBL/GenBank/DDBJ whole genome shotgun (WGS) entry which is preliminary data.</text>
</comment>
<protein>
    <recommendedName>
        <fullName evidence="4">Zn(2)-C6 fungal-type domain-containing protein</fullName>
    </recommendedName>
</protein>
<keyword evidence="3" id="KW-1185">Reference proteome</keyword>
<dbReference type="EMBL" id="JAVRRJ010000001">
    <property type="protein sequence ID" value="KAK5090326.1"/>
    <property type="molecule type" value="Genomic_DNA"/>
</dbReference>
<proteinExistence type="predicted"/>
<feature type="region of interest" description="Disordered" evidence="1">
    <location>
        <begin position="254"/>
        <end position="288"/>
    </location>
</feature>
<dbReference type="PANTHER" id="PTHR35392:SF3">
    <property type="entry name" value="ZN(2)-C6 FUNGAL-TYPE DOMAIN-CONTAINING PROTEIN"/>
    <property type="match status" value="1"/>
</dbReference>
<evidence type="ECO:0008006" key="4">
    <source>
        <dbReference type="Google" id="ProtNLM"/>
    </source>
</evidence>
<dbReference type="InterPro" id="IPR052973">
    <property type="entry name" value="Fungal_sec-metab_reg_TF"/>
</dbReference>
<dbReference type="PANTHER" id="PTHR35392">
    <property type="entry name" value="ZN(II)2CYS6 TRANSCRIPTION FACTOR (EUROFUNG)-RELATED-RELATED"/>
    <property type="match status" value="1"/>
</dbReference>
<evidence type="ECO:0000256" key="1">
    <source>
        <dbReference type="SAM" id="MobiDB-lite"/>
    </source>
</evidence>
<reference evidence="2 3" key="1">
    <citation type="submission" date="2023-08" db="EMBL/GenBank/DDBJ databases">
        <title>Black Yeasts Isolated from many extreme environments.</title>
        <authorList>
            <person name="Coleine C."/>
            <person name="Stajich J.E."/>
            <person name="Selbmann L."/>
        </authorList>
    </citation>
    <scope>NUCLEOTIDE SEQUENCE [LARGE SCALE GENOMIC DNA]</scope>
    <source>
        <strain evidence="2 3">CCFEE 5910</strain>
    </source>
</reference>
<evidence type="ECO:0000313" key="3">
    <source>
        <dbReference type="Proteomes" id="UP001309876"/>
    </source>
</evidence>
<dbReference type="AlphaFoldDB" id="A0AAN7TAY0"/>
<dbReference type="Proteomes" id="UP001309876">
    <property type="component" value="Unassembled WGS sequence"/>
</dbReference>
<sequence>MTQLTFKQRPALAVRQLPKSRSSTPESASEGDDQDFMARVRRSPSTGRSRRHGSEQPDYQRAIRPRAAASNANLPALQQPLSHTPYQSAISVTFRGLPPPPLPQLATSQWTSKPLNYAETQSPTSLGTPESSTLAHKAFEVSSPSTIDRNRTLSPLEYTPAQSISSFEQPGSQDGFAAILDSTRKRSDSGLTNFLDKTLHNGAVEPLAGIDAICDGDIGDWPPSRMHESTPPSSMMLPSALLHVRDLDEPWSSLELEEGSSPAGSTSSRPAPYPQRTTETPAPPVIRMPSRGIARAGRRQGPLSHESRQNANDVRKERSCLRCFVYKETCDTSKDICQNCSNKQPRTWKLGCVRPRLMFRTQYLLPDILASRLERRYIDSFIQHKGWTCRDKPRFALPLEIGLGPDLVVPVREFLPVGDSNRPAYLPVDNGKQSTAVQISMYDLPVVISCDKEEEAANHIRHSLLKWFQQTIDCTHNSDWAWHWFKKGTDLFAGSVMKLICEYFQAAMPQHRLLKEALALSFFNYIFIYSFNVREEHVPTLQQRIEARIPDGAEYISPSIINLYIKMLMLPPLRDVVKRTLKGLELLLLEQQNARIWRRDLIFCISFIVLAYLGRTQVSIVQFANQPSCDATKVLTHQAATQQVLEMECEVADLIIKYHHQFLTPSPRRKASSVVATEAEQSCEEHAKRFNLMDKIRKLKVETAHTMPTSLDPQCERVGDFIANNTNRLCWKFVHNVVPEPGQRQDADTDMTL</sequence>
<name>A0AAN7TAY0_9EURO</name>
<feature type="region of interest" description="Disordered" evidence="1">
    <location>
        <begin position="1"/>
        <end position="74"/>
    </location>
</feature>
<gene>
    <name evidence="2" type="ORF">LTR05_000498</name>
</gene>
<evidence type="ECO:0000313" key="2">
    <source>
        <dbReference type="EMBL" id="KAK5090326.1"/>
    </source>
</evidence>